<evidence type="ECO:0000313" key="1">
    <source>
        <dbReference type="EMBL" id="SDC23217.1"/>
    </source>
</evidence>
<evidence type="ECO:0000313" key="2">
    <source>
        <dbReference type="Proteomes" id="UP000242317"/>
    </source>
</evidence>
<dbReference type="EMBL" id="FMYK01000003">
    <property type="protein sequence ID" value="SDC23217.1"/>
    <property type="molecule type" value="Genomic_DNA"/>
</dbReference>
<sequence>MSKHFELVDWVTAEKFCELTGEQITNLKNLRPHWEEGKVWVKVSDRKILYSLKGYNAWVEQAAQVYQKAQEQDREKYRLILNGTVNASGSPSTSQTHHPTSVRRLRLEKIL</sequence>
<dbReference type="Proteomes" id="UP000242317">
    <property type="component" value="Unassembled WGS sequence"/>
</dbReference>
<gene>
    <name evidence="1" type="ORF">SAMN05421749_103483</name>
</gene>
<protein>
    <recommendedName>
        <fullName evidence="3">Excisionase</fullName>
    </recommendedName>
</protein>
<keyword evidence="2" id="KW-1185">Reference proteome</keyword>
<dbReference type="AlphaFoldDB" id="A0A1G6JWX0"/>
<reference evidence="2" key="1">
    <citation type="submission" date="2016-09" db="EMBL/GenBank/DDBJ databases">
        <authorList>
            <person name="Varghese N."/>
            <person name="Submissions S."/>
        </authorList>
    </citation>
    <scope>NUCLEOTIDE SEQUENCE [LARGE SCALE GENOMIC DNA]</scope>
    <source>
        <strain evidence="2">ANC 3699</strain>
    </source>
</reference>
<organism evidence="1 2">
    <name type="scientific">Acinetobacter marinus</name>
    <dbReference type="NCBI Taxonomy" id="281375"/>
    <lineage>
        <taxon>Bacteria</taxon>
        <taxon>Pseudomonadati</taxon>
        <taxon>Pseudomonadota</taxon>
        <taxon>Gammaproteobacteria</taxon>
        <taxon>Moraxellales</taxon>
        <taxon>Moraxellaceae</taxon>
        <taxon>Acinetobacter</taxon>
    </lineage>
</organism>
<accession>A0A1G6JWX0</accession>
<name>A0A1G6JWX0_9GAMM</name>
<evidence type="ECO:0008006" key="3">
    <source>
        <dbReference type="Google" id="ProtNLM"/>
    </source>
</evidence>
<proteinExistence type="predicted"/>